<dbReference type="Pfam" id="PF13347">
    <property type="entry name" value="MFS_2"/>
    <property type="match status" value="1"/>
</dbReference>
<keyword evidence="3" id="KW-1133">Transmembrane helix</keyword>
<dbReference type="AlphaFoldDB" id="A0A255YJK9"/>
<dbReference type="SUPFAM" id="SSF103473">
    <property type="entry name" value="MFS general substrate transporter"/>
    <property type="match status" value="1"/>
</dbReference>
<feature type="transmembrane region" description="Helical" evidence="3">
    <location>
        <begin position="75"/>
        <end position="93"/>
    </location>
</feature>
<keyword evidence="5" id="KW-1185">Reference proteome</keyword>
<gene>
    <name evidence="4" type="ORF">CHU93_07675</name>
</gene>
<dbReference type="GO" id="GO:0008643">
    <property type="term" value="P:carbohydrate transport"/>
    <property type="evidence" value="ECO:0007669"/>
    <property type="project" value="InterPro"/>
</dbReference>
<keyword evidence="3" id="KW-0812">Transmembrane</keyword>
<feature type="transmembrane region" description="Helical" evidence="3">
    <location>
        <begin position="259"/>
        <end position="276"/>
    </location>
</feature>
<dbReference type="PANTHER" id="PTHR11328">
    <property type="entry name" value="MAJOR FACILITATOR SUPERFAMILY DOMAIN-CONTAINING PROTEIN"/>
    <property type="match status" value="1"/>
</dbReference>
<evidence type="ECO:0000313" key="5">
    <source>
        <dbReference type="Proteomes" id="UP000216991"/>
    </source>
</evidence>
<dbReference type="EMBL" id="NOXT01000105">
    <property type="protein sequence ID" value="OYQ29371.1"/>
    <property type="molecule type" value="Genomic_DNA"/>
</dbReference>
<protein>
    <recommendedName>
        <fullName evidence="6">Major facilitator superfamily (MFS) profile domain-containing protein</fullName>
    </recommendedName>
</protein>
<dbReference type="Gene3D" id="1.20.1250.20">
    <property type="entry name" value="MFS general substrate transporter like domains"/>
    <property type="match status" value="2"/>
</dbReference>
<keyword evidence="3" id="KW-0472">Membrane</keyword>
<sequence length="483" mass="51919">MAATRSFRCEDAPPPRPQGKDCQTVVRMTAASPTADAPIAFWRILAFGSVQLPLGMIGLPIAIYLAPLYSGQLQLSLQLIGIALILARLSDFITDPIIGILSDRWRPRIGRRRVWLIFGTIAMVAGVRLLFVPAAGAGIVYFALAVSLVYLGYTLILLPYQAWSAELSTDYHVRTRISSVSQGFSIVGLIASTLIPAYVLSRPGATSADVMAALSIVIILLLPICASTAFLLVPEPAAPIRKAPFDLGMALRMLASNRAFLNITLLVLIATIGEVFRQTITVFFARDVVGVTNIGIVYFLYFAAALLVMPGWVWLAKRIEKHRALTLALVIVALTNSCMFLVPKGGVILFTGLFILKGCCYGAVLMLPHAMVADTADIDTAETLDRQQGLFFAAMAMVQKMGYAAGSGLPLLILGAVGYQSSGESRAEPLLALSISYSLVPCALVLIAAMLAWRYSLTAETHKAIRARIAERANGSMEAESVP</sequence>
<dbReference type="GO" id="GO:0005886">
    <property type="term" value="C:plasma membrane"/>
    <property type="evidence" value="ECO:0007669"/>
    <property type="project" value="TreeGrafter"/>
</dbReference>
<reference evidence="4 5" key="1">
    <citation type="submission" date="2017-07" db="EMBL/GenBank/DDBJ databases">
        <title>Sandarakinorhabdus cyanobacteriorum sp. nov., a novel bacterium isolated from cyanobacterial aggregates in a eutrophic lake.</title>
        <authorList>
            <person name="Cai H."/>
        </authorList>
    </citation>
    <scope>NUCLEOTIDE SEQUENCE [LARGE SCALE GENOMIC DNA]</scope>
    <source>
        <strain evidence="4 5">TH057</strain>
    </source>
</reference>
<evidence type="ECO:0000256" key="1">
    <source>
        <dbReference type="ARBA" id="ARBA00009617"/>
    </source>
</evidence>
<dbReference type="Proteomes" id="UP000216991">
    <property type="component" value="Unassembled WGS sequence"/>
</dbReference>
<dbReference type="GO" id="GO:0015293">
    <property type="term" value="F:symporter activity"/>
    <property type="evidence" value="ECO:0007669"/>
    <property type="project" value="InterPro"/>
</dbReference>
<feature type="transmembrane region" description="Helical" evidence="3">
    <location>
        <begin position="44"/>
        <end position="69"/>
    </location>
</feature>
<evidence type="ECO:0008006" key="6">
    <source>
        <dbReference type="Google" id="ProtNLM"/>
    </source>
</evidence>
<feature type="transmembrane region" description="Helical" evidence="3">
    <location>
        <begin position="431"/>
        <end position="453"/>
    </location>
</feature>
<comment type="similarity">
    <text evidence="1">Belongs to the sodium:galactoside symporter (TC 2.A.2) family.</text>
</comment>
<evidence type="ECO:0000256" key="2">
    <source>
        <dbReference type="SAM" id="MobiDB-lite"/>
    </source>
</evidence>
<feature type="transmembrane region" description="Helical" evidence="3">
    <location>
        <begin position="348"/>
        <end position="367"/>
    </location>
</feature>
<dbReference type="PANTHER" id="PTHR11328:SF24">
    <property type="entry name" value="MAJOR FACILITATOR SUPERFAMILY (MFS) PROFILE DOMAIN-CONTAINING PROTEIN"/>
    <property type="match status" value="1"/>
</dbReference>
<proteinExistence type="inferred from homology"/>
<feature type="transmembrane region" description="Helical" evidence="3">
    <location>
        <begin position="138"/>
        <end position="158"/>
    </location>
</feature>
<dbReference type="InterPro" id="IPR036259">
    <property type="entry name" value="MFS_trans_sf"/>
</dbReference>
<evidence type="ECO:0000256" key="3">
    <source>
        <dbReference type="SAM" id="Phobius"/>
    </source>
</evidence>
<organism evidence="4 5">
    <name type="scientific">Sandarakinorhabdus cyanobacteriorum</name>
    <dbReference type="NCBI Taxonomy" id="1981098"/>
    <lineage>
        <taxon>Bacteria</taxon>
        <taxon>Pseudomonadati</taxon>
        <taxon>Pseudomonadota</taxon>
        <taxon>Alphaproteobacteria</taxon>
        <taxon>Sphingomonadales</taxon>
        <taxon>Sphingosinicellaceae</taxon>
        <taxon>Sandarakinorhabdus</taxon>
    </lineage>
</organism>
<feature type="transmembrane region" description="Helical" evidence="3">
    <location>
        <begin position="401"/>
        <end position="419"/>
    </location>
</feature>
<feature type="region of interest" description="Disordered" evidence="2">
    <location>
        <begin position="1"/>
        <end position="21"/>
    </location>
</feature>
<feature type="transmembrane region" description="Helical" evidence="3">
    <location>
        <begin position="296"/>
        <end position="315"/>
    </location>
</feature>
<accession>A0A255YJK9</accession>
<dbReference type="OrthoDB" id="9764596at2"/>
<feature type="transmembrane region" description="Helical" evidence="3">
    <location>
        <begin position="324"/>
        <end position="342"/>
    </location>
</feature>
<evidence type="ECO:0000313" key="4">
    <source>
        <dbReference type="EMBL" id="OYQ29371.1"/>
    </source>
</evidence>
<comment type="caution">
    <text evidence="4">The sequence shown here is derived from an EMBL/GenBank/DDBJ whole genome shotgun (WGS) entry which is preliminary data.</text>
</comment>
<feature type="transmembrane region" description="Helical" evidence="3">
    <location>
        <begin position="179"/>
        <end position="199"/>
    </location>
</feature>
<feature type="transmembrane region" description="Helical" evidence="3">
    <location>
        <begin position="211"/>
        <end position="233"/>
    </location>
</feature>
<feature type="transmembrane region" description="Helical" evidence="3">
    <location>
        <begin position="114"/>
        <end position="132"/>
    </location>
</feature>
<name>A0A255YJK9_9SPHN</name>
<dbReference type="InterPro" id="IPR039672">
    <property type="entry name" value="MFS_2"/>
</dbReference>